<dbReference type="GO" id="GO:1901135">
    <property type="term" value="P:carbohydrate derivative metabolic process"/>
    <property type="evidence" value="ECO:0007669"/>
    <property type="project" value="InterPro"/>
</dbReference>
<dbReference type="STRING" id="762845.BCR26_01325"/>
<name>A0A1E5KYR7_9ENTE</name>
<dbReference type="InterPro" id="IPR009057">
    <property type="entry name" value="Homeodomain-like_sf"/>
</dbReference>
<dbReference type="InterPro" id="IPR000281">
    <property type="entry name" value="HTH_RpiR"/>
</dbReference>
<evidence type="ECO:0000259" key="1">
    <source>
        <dbReference type="PROSITE" id="PS51071"/>
    </source>
</evidence>
<organism evidence="2 3">
    <name type="scientific">Enterococcus rivorum</name>
    <dbReference type="NCBI Taxonomy" id="762845"/>
    <lineage>
        <taxon>Bacteria</taxon>
        <taxon>Bacillati</taxon>
        <taxon>Bacillota</taxon>
        <taxon>Bacilli</taxon>
        <taxon>Lactobacillales</taxon>
        <taxon>Enterococcaceae</taxon>
        <taxon>Enterococcus</taxon>
    </lineage>
</organism>
<evidence type="ECO:0000313" key="2">
    <source>
        <dbReference type="EMBL" id="OEH82944.1"/>
    </source>
</evidence>
<dbReference type="InterPro" id="IPR036388">
    <property type="entry name" value="WH-like_DNA-bd_sf"/>
</dbReference>
<dbReference type="PANTHER" id="PTHR30514">
    <property type="entry name" value="GLUCOKINASE"/>
    <property type="match status" value="1"/>
</dbReference>
<sequence length="272" mass="30814">MLDIYDLLNYLNENSKEATYSKIIIYLLTHSDEVHSLTISEIAAKCYVSPATLTRFCHHFNIPSFPYLRDALGAFSTLQGHSGLRMKEAELTTLKNDPKSYLASYGQEIIASINDTIATINIDEIDALLKDIHAAEEILIIGYSSTLELAKDMQVSFLSNRKLLFVGETDLIQRRFVKQLSKNSMVFVISSYGTLLNKSSRLIQEIISSPAKSVLLTQHTQNTLTNLFDQVINVTTTNYVRIGNYPLAFFIDYLSRRYASLYSQQINVMPKM</sequence>
<dbReference type="GO" id="GO:0003700">
    <property type="term" value="F:DNA-binding transcription factor activity"/>
    <property type="evidence" value="ECO:0007669"/>
    <property type="project" value="InterPro"/>
</dbReference>
<protein>
    <recommendedName>
        <fullName evidence="1">HTH rpiR-type domain-containing protein</fullName>
    </recommendedName>
</protein>
<dbReference type="Pfam" id="PF01418">
    <property type="entry name" value="HTH_6"/>
    <property type="match status" value="1"/>
</dbReference>
<dbReference type="Gene3D" id="3.40.50.10490">
    <property type="entry name" value="Glucose-6-phosphate isomerase like protein, domain 1"/>
    <property type="match status" value="1"/>
</dbReference>
<dbReference type="SUPFAM" id="SSF46689">
    <property type="entry name" value="Homeodomain-like"/>
    <property type="match status" value="1"/>
</dbReference>
<dbReference type="PANTHER" id="PTHR30514:SF1">
    <property type="entry name" value="HTH-TYPE TRANSCRIPTIONAL REGULATOR HEXR-RELATED"/>
    <property type="match status" value="1"/>
</dbReference>
<dbReference type="RefSeq" id="WP_069697899.1">
    <property type="nucleotide sequence ID" value="NZ_JAGGMA010000002.1"/>
</dbReference>
<dbReference type="InterPro" id="IPR046348">
    <property type="entry name" value="SIS_dom_sf"/>
</dbReference>
<dbReference type="EMBL" id="MIEK01000012">
    <property type="protein sequence ID" value="OEH82944.1"/>
    <property type="molecule type" value="Genomic_DNA"/>
</dbReference>
<evidence type="ECO:0000313" key="3">
    <source>
        <dbReference type="Proteomes" id="UP000095256"/>
    </source>
</evidence>
<gene>
    <name evidence="2" type="ORF">BCR26_01325</name>
</gene>
<dbReference type="GO" id="GO:0003677">
    <property type="term" value="F:DNA binding"/>
    <property type="evidence" value="ECO:0007669"/>
    <property type="project" value="InterPro"/>
</dbReference>
<keyword evidence="3" id="KW-1185">Reference proteome</keyword>
<dbReference type="AlphaFoldDB" id="A0A1E5KYR7"/>
<proteinExistence type="predicted"/>
<dbReference type="Gene3D" id="1.10.10.10">
    <property type="entry name" value="Winged helix-like DNA-binding domain superfamily/Winged helix DNA-binding domain"/>
    <property type="match status" value="1"/>
</dbReference>
<dbReference type="SUPFAM" id="SSF53697">
    <property type="entry name" value="SIS domain"/>
    <property type="match status" value="1"/>
</dbReference>
<reference evidence="2 3" key="1">
    <citation type="submission" date="2016-09" db="EMBL/GenBank/DDBJ databases">
        <authorList>
            <person name="Capua I."/>
            <person name="De Benedictis P."/>
            <person name="Joannis T."/>
            <person name="Lombin L.H."/>
            <person name="Cattoli G."/>
        </authorList>
    </citation>
    <scope>NUCLEOTIDE SEQUENCE [LARGE SCALE GENOMIC DNA]</scope>
    <source>
        <strain evidence="2 3">LMG 25899</strain>
    </source>
</reference>
<comment type="caution">
    <text evidence="2">The sequence shown here is derived from an EMBL/GenBank/DDBJ whole genome shotgun (WGS) entry which is preliminary data.</text>
</comment>
<dbReference type="Proteomes" id="UP000095256">
    <property type="component" value="Unassembled WGS sequence"/>
</dbReference>
<dbReference type="GO" id="GO:0097367">
    <property type="term" value="F:carbohydrate derivative binding"/>
    <property type="evidence" value="ECO:0007669"/>
    <property type="project" value="InterPro"/>
</dbReference>
<dbReference type="InterPro" id="IPR047640">
    <property type="entry name" value="RpiR-like"/>
</dbReference>
<feature type="domain" description="HTH rpiR-type" evidence="1">
    <location>
        <begin position="5"/>
        <end position="79"/>
    </location>
</feature>
<accession>A0A1E5KYR7</accession>
<dbReference type="OrthoDB" id="3684496at2"/>
<dbReference type="PROSITE" id="PS51071">
    <property type="entry name" value="HTH_RPIR"/>
    <property type="match status" value="1"/>
</dbReference>